<dbReference type="EMBL" id="NHYE01000982">
    <property type="protein sequence ID" value="PPR00853.1"/>
    <property type="molecule type" value="Genomic_DNA"/>
</dbReference>
<evidence type="ECO:0000256" key="2">
    <source>
        <dbReference type="ARBA" id="ARBA00022827"/>
    </source>
</evidence>
<gene>
    <name evidence="5" type="ORF">CVT26_012488</name>
</gene>
<reference evidence="5 6" key="1">
    <citation type="journal article" date="2018" name="Evol. Lett.">
        <title>Horizontal gene cluster transfer increased hallucinogenic mushroom diversity.</title>
        <authorList>
            <person name="Reynolds H.T."/>
            <person name="Vijayakumar V."/>
            <person name="Gluck-Thaler E."/>
            <person name="Korotkin H.B."/>
            <person name="Matheny P.B."/>
            <person name="Slot J.C."/>
        </authorList>
    </citation>
    <scope>NUCLEOTIDE SEQUENCE [LARGE SCALE GENOMIC DNA]</scope>
    <source>
        <strain evidence="5 6">SRW20</strain>
    </source>
</reference>
<protein>
    <recommendedName>
        <fullName evidence="4">FAD-binding domain-containing protein</fullName>
    </recommendedName>
</protein>
<accession>A0A409YCX7</accession>
<organism evidence="5 6">
    <name type="scientific">Gymnopilus dilepis</name>
    <dbReference type="NCBI Taxonomy" id="231916"/>
    <lineage>
        <taxon>Eukaryota</taxon>
        <taxon>Fungi</taxon>
        <taxon>Dikarya</taxon>
        <taxon>Basidiomycota</taxon>
        <taxon>Agaricomycotina</taxon>
        <taxon>Agaricomycetes</taxon>
        <taxon>Agaricomycetidae</taxon>
        <taxon>Agaricales</taxon>
        <taxon>Agaricineae</taxon>
        <taxon>Hymenogastraceae</taxon>
        <taxon>Gymnopilus</taxon>
    </lineage>
</organism>
<evidence type="ECO:0000313" key="5">
    <source>
        <dbReference type="EMBL" id="PPR00853.1"/>
    </source>
</evidence>
<dbReference type="SUPFAM" id="SSF54373">
    <property type="entry name" value="FAD-linked reductases, C-terminal domain"/>
    <property type="match status" value="1"/>
</dbReference>
<evidence type="ECO:0000313" key="6">
    <source>
        <dbReference type="Proteomes" id="UP000284706"/>
    </source>
</evidence>
<dbReference type="SUPFAM" id="SSF51905">
    <property type="entry name" value="FAD/NAD(P)-binding domain"/>
    <property type="match status" value="1"/>
</dbReference>
<dbReference type="InterPro" id="IPR051104">
    <property type="entry name" value="FAD_monoxygenase"/>
</dbReference>
<dbReference type="OrthoDB" id="417877at2759"/>
<keyword evidence="3" id="KW-0560">Oxidoreductase</keyword>
<keyword evidence="2" id="KW-0274">FAD</keyword>
<comment type="caution">
    <text evidence="5">The sequence shown here is derived from an EMBL/GenBank/DDBJ whole genome shotgun (WGS) entry which is preliminary data.</text>
</comment>
<proteinExistence type="predicted"/>
<evidence type="ECO:0000256" key="1">
    <source>
        <dbReference type="ARBA" id="ARBA00022630"/>
    </source>
</evidence>
<name>A0A409YCX7_9AGAR</name>
<dbReference type="AlphaFoldDB" id="A0A409YCX7"/>
<dbReference type="PRINTS" id="PR00420">
    <property type="entry name" value="RNGMNOXGNASE"/>
</dbReference>
<dbReference type="PANTHER" id="PTHR46720:SF3">
    <property type="entry name" value="FAD-BINDING DOMAIN-CONTAINING PROTEIN-RELATED"/>
    <property type="match status" value="1"/>
</dbReference>
<keyword evidence="6" id="KW-1185">Reference proteome</keyword>
<dbReference type="InterPro" id="IPR002938">
    <property type="entry name" value="FAD-bd"/>
</dbReference>
<sequence length="442" mass="48338">MAASMSEKLHIVIVGAGIGGLALAVALTHFKLDDFVEVDIYESASELKQVGAGITMFPRSWEILRSFGLEEGLVARMQEDQKGALRKELRRVFMYRKSDQKEGALIADVLMKGGVITFHRADVQDVLLQHVSPNIRFHLSHRLVRYSQGNDKVHLEFKNGVTATCDVLVAADGINSVCRGILLAGQKSVSEIEGSQLGRPVWSGIYVYRSLIDSDVIRKQNPNHPSLSMPMMYIGKNKHVVTYPISQGKFINAAPMVVHPNKEGTYVDGPPIIQNTTDGFMSEYQGWEDLVQIILKNMTNTSRWAVQTVNPLDTYVSGRVILIGDAAHAMTPYLGSGAGQAIEDAYVLSNLIAKSVLGGRVDISKIASAHNSVRKPFGNFVAEASRIQGKRCGFSIPGFEDILPGDIVSSEKLEELGKALAGAFDWTHESAADDLERALSML</sequence>
<feature type="domain" description="FAD-binding" evidence="4">
    <location>
        <begin position="293"/>
        <end position="371"/>
    </location>
</feature>
<dbReference type="PANTHER" id="PTHR46720">
    <property type="entry name" value="HYDROXYLASE, PUTATIVE (AFU_ORTHOLOGUE AFUA_3G01460)-RELATED"/>
    <property type="match status" value="1"/>
</dbReference>
<dbReference type="GO" id="GO:0071949">
    <property type="term" value="F:FAD binding"/>
    <property type="evidence" value="ECO:0007669"/>
    <property type="project" value="InterPro"/>
</dbReference>
<dbReference type="GO" id="GO:0016491">
    <property type="term" value="F:oxidoreductase activity"/>
    <property type="evidence" value="ECO:0007669"/>
    <property type="project" value="UniProtKB-KW"/>
</dbReference>
<feature type="domain" description="FAD-binding" evidence="4">
    <location>
        <begin position="10"/>
        <end position="180"/>
    </location>
</feature>
<dbReference type="Proteomes" id="UP000284706">
    <property type="component" value="Unassembled WGS sequence"/>
</dbReference>
<dbReference type="Pfam" id="PF01494">
    <property type="entry name" value="FAD_binding_3"/>
    <property type="match status" value="2"/>
</dbReference>
<dbReference type="STRING" id="231916.A0A409YCX7"/>
<evidence type="ECO:0000256" key="3">
    <source>
        <dbReference type="ARBA" id="ARBA00023002"/>
    </source>
</evidence>
<dbReference type="InParanoid" id="A0A409YCX7"/>
<dbReference type="GO" id="GO:0044550">
    <property type="term" value="P:secondary metabolite biosynthetic process"/>
    <property type="evidence" value="ECO:0007669"/>
    <property type="project" value="TreeGrafter"/>
</dbReference>
<keyword evidence="1" id="KW-0285">Flavoprotein</keyword>
<dbReference type="InterPro" id="IPR036188">
    <property type="entry name" value="FAD/NAD-bd_sf"/>
</dbReference>
<evidence type="ECO:0000259" key="4">
    <source>
        <dbReference type="Pfam" id="PF01494"/>
    </source>
</evidence>
<dbReference type="Gene3D" id="3.50.50.60">
    <property type="entry name" value="FAD/NAD(P)-binding domain"/>
    <property type="match status" value="1"/>
</dbReference>